<keyword evidence="2" id="KW-0732">Signal</keyword>
<name>A0ABP1QPL3_9HEXA</name>
<keyword evidence="1" id="KW-0472">Membrane</keyword>
<dbReference type="EMBL" id="CAXLJM020000041">
    <property type="protein sequence ID" value="CAL8109752.1"/>
    <property type="molecule type" value="Genomic_DNA"/>
</dbReference>
<keyword evidence="5" id="KW-1185">Reference proteome</keyword>
<feature type="transmembrane region" description="Helical" evidence="1">
    <location>
        <begin position="77"/>
        <end position="99"/>
    </location>
</feature>
<sequence>MFSRSRSASATSAAISLLMVFADLSQVQMNPLVYPNRYSFHKTTTTSTTLIPLPDHDHSNSTLTTESGDSSLKNNVFSYWIVGFVVGALIILGILYYVLCIKKRRQGLLSSYTIRSPDDNKADFDSSQVMVRSSA</sequence>
<evidence type="ECO:0000313" key="4">
    <source>
        <dbReference type="EMBL" id="CAL8109752.1"/>
    </source>
</evidence>
<protein>
    <recommendedName>
        <fullName evidence="3">Mid2 domain-containing protein</fullName>
    </recommendedName>
</protein>
<feature type="chain" id="PRO_5046808632" description="Mid2 domain-containing protein" evidence="2">
    <location>
        <begin position="30"/>
        <end position="135"/>
    </location>
</feature>
<keyword evidence="1" id="KW-1133">Transmembrane helix</keyword>
<reference evidence="4 5" key="1">
    <citation type="submission" date="2024-08" db="EMBL/GenBank/DDBJ databases">
        <authorList>
            <person name="Cucini C."/>
            <person name="Frati F."/>
        </authorList>
    </citation>
    <scope>NUCLEOTIDE SEQUENCE [LARGE SCALE GENOMIC DNA]</scope>
</reference>
<accession>A0ABP1QPL3</accession>
<keyword evidence="1" id="KW-0812">Transmembrane</keyword>
<dbReference type="InterPro" id="IPR007567">
    <property type="entry name" value="Mid2_dom"/>
</dbReference>
<evidence type="ECO:0000259" key="3">
    <source>
        <dbReference type="Pfam" id="PF04478"/>
    </source>
</evidence>
<organism evidence="4 5">
    <name type="scientific">Orchesella dallaii</name>
    <dbReference type="NCBI Taxonomy" id="48710"/>
    <lineage>
        <taxon>Eukaryota</taxon>
        <taxon>Metazoa</taxon>
        <taxon>Ecdysozoa</taxon>
        <taxon>Arthropoda</taxon>
        <taxon>Hexapoda</taxon>
        <taxon>Collembola</taxon>
        <taxon>Entomobryomorpha</taxon>
        <taxon>Entomobryoidea</taxon>
        <taxon>Orchesellidae</taxon>
        <taxon>Orchesellinae</taxon>
        <taxon>Orchesella</taxon>
    </lineage>
</organism>
<dbReference type="Pfam" id="PF04478">
    <property type="entry name" value="Mid2"/>
    <property type="match status" value="1"/>
</dbReference>
<gene>
    <name evidence="4" type="ORF">ODALV1_LOCUS13658</name>
</gene>
<proteinExistence type="predicted"/>
<evidence type="ECO:0000256" key="1">
    <source>
        <dbReference type="SAM" id="Phobius"/>
    </source>
</evidence>
<dbReference type="Proteomes" id="UP001642540">
    <property type="component" value="Unassembled WGS sequence"/>
</dbReference>
<evidence type="ECO:0000256" key="2">
    <source>
        <dbReference type="SAM" id="SignalP"/>
    </source>
</evidence>
<comment type="caution">
    <text evidence="4">The sequence shown here is derived from an EMBL/GenBank/DDBJ whole genome shotgun (WGS) entry which is preliminary data.</text>
</comment>
<evidence type="ECO:0000313" key="5">
    <source>
        <dbReference type="Proteomes" id="UP001642540"/>
    </source>
</evidence>
<feature type="domain" description="Mid2" evidence="3">
    <location>
        <begin position="46"/>
        <end position="111"/>
    </location>
</feature>
<feature type="signal peptide" evidence="2">
    <location>
        <begin position="1"/>
        <end position="29"/>
    </location>
</feature>